<keyword evidence="1" id="KW-0472">Membrane</keyword>
<dbReference type="EMBL" id="JMIW01000002">
    <property type="protein sequence ID" value="KEO90774.1"/>
    <property type="molecule type" value="Genomic_DNA"/>
</dbReference>
<evidence type="ECO:0000313" key="2">
    <source>
        <dbReference type="EMBL" id="KEO90774.1"/>
    </source>
</evidence>
<protein>
    <submittedName>
        <fullName evidence="2">Uncharacterized protein</fullName>
    </submittedName>
</protein>
<keyword evidence="1" id="KW-1133">Transmembrane helix</keyword>
<dbReference type="STRING" id="1044.EH31_06975"/>
<dbReference type="RefSeq" id="WP_034959222.1">
    <property type="nucleotide sequence ID" value="NZ_JMIW01000002.1"/>
</dbReference>
<feature type="transmembrane region" description="Helical" evidence="1">
    <location>
        <begin position="17"/>
        <end position="34"/>
    </location>
</feature>
<evidence type="ECO:0000313" key="3">
    <source>
        <dbReference type="Proteomes" id="UP000027647"/>
    </source>
</evidence>
<evidence type="ECO:0000256" key="1">
    <source>
        <dbReference type="SAM" id="Phobius"/>
    </source>
</evidence>
<sequence length="171" mass="18295">MTEQGAILESLGAVDPVLILIIGVAIGVAATLGMRQLTRGPRKTADPLSGLFARETLDTQLAQFADPVAVSERKDREASAFRAKMFARRVTHPSETADVHPHRPPHLADRYDHAAVLAHVAKVMRAGTHLDEEAPYQTAAEGDDDAGDWEEVLLLPAPAHSPQENAAAKAA</sequence>
<keyword evidence="3" id="KW-1185">Reference proteome</keyword>
<reference evidence="2 3" key="1">
    <citation type="submission" date="2014-04" db="EMBL/GenBank/DDBJ databases">
        <title>A comprehensive comparison of genomes of Erythrobacter spp. strains.</title>
        <authorList>
            <person name="Zheng Q."/>
        </authorList>
    </citation>
    <scope>NUCLEOTIDE SEQUENCE [LARGE SCALE GENOMIC DNA]</scope>
    <source>
        <strain evidence="2 3">DSM 6997</strain>
    </source>
</reference>
<keyword evidence="1" id="KW-0812">Transmembrane</keyword>
<accession>A0A074MBE8</accession>
<gene>
    <name evidence="2" type="ORF">EH31_06975</name>
</gene>
<dbReference type="Proteomes" id="UP000027647">
    <property type="component" value="Unassembled WGS sequence"/>
</dbReference>
<name>A0A074MBE8_ERYLO</name>
<proteinExistence type="predicted"/>
<dbReference type="AlphaFoldDB" id="A0A074MBE8"/>
<organism evidence="2 3">
    <name type="scientific">Erythrobacter longus</name>
    <dbReference type="NCBI Taxonomy" id="1044"/>
    <lineage>
        <taxon>Bacteria</taxon>
        <taxon>Pseudomonadati</taxon>
        <taxon>Pseudomonadota</taxon>
        <taxon>Alphaproteobacteria</taxon>
        <taxon>Sphingomonadales</taxon>
        <taxon>Erythrobacteraceae</taxon>
        <taxon>Erythrobacter/Porphyrobacter group</taxon>
        <taxon>Erythrobacter</taxon>
    </lineage>
</organism>
<comment type="caution">
    <text evidence="2">The sequence shown here is derived from an EMBL/GenBank/DDBJ whole genome shotgun (WGS) entry which is preliminary data.</text>
</comment>